<protein>
    <submittedName>
        <fullName evidence="1">Uncharacterized protein</fullName>
    </submittedName>
</protein>
<name>A0A4Y2MTA3_ARAVE</name>
<proteinExistence type="predicted"/>
<gene>
    <name evidence="1" type="ORF">AVEN_120514_1</name>
</gene>
<organism evidence="1 2">
    <name type="scientific">Araneus ventricosus</name>
    <name type="common">Orbweaver spider</name>
    <name type="synonym">Epeira ventricosa</name>
    <dbReference type="NCBI Taxonomy" id="182803"/>
    <lineage>
        <taxon>Eukaryota</taxon>
        <taxon>Metazoa</taxon>
        <taxon>Ecdysozoa</taxon>
        <taxon>Arthropoda</taxon>
        <taxon>Chelicerata</taxon>
        <taxon>Arachnida</taxon>
        <taxon>Araneae</taxon>
        <taxon>Araneomorphae</taxon>
        <taxon>Entelegynae</taxon>
        <taxon>Araneoidea</taxon>
        <taxon>Araneidae</taxon>
        <taxon>Araneus</taxon>
    </lineage>
</organism>
<keyword evidence="2" id="KW-1185">Reference proteome</keyword>
<sequence>MALPWYLEFDASTHPKCLLQLKIVIARESMFQMQTTVSSYLLKDYVAGFDGSTSFSPFFSEAEIDPSVPCVTQESSMGHVINFVQPQCIMDACAG</sequence>
<dbReference type="AlphaFoldDB" id="A0A4Y2MTA3"/>
<evidence type="ECO:0000313" key="1">
    <source>
        <dbReference type="EMBL" id="GBN28846.1"/>
    </source>
</evidence>
<comment type="caution">
    <text evidence="1">The sequence shown here is derived from an EMBL/GenBank/DDBJ whole genome shotgun (WGS) entry which is preliminary data.</text>
</comment>
<reference evidence="1 2" key="1">
    <citation type="journal article" date="2019" name="Sci. Rep.">
        <title>Orb-weaving spider Araneus ventricosus genome elucidates the spidroin gene catalogue.</title>
        <authorList>
            <person name="Kono N."/>
            <person name="Nakamura H."/>
            <person name="Ohtoshi R."/>
            <person name="Moran D.A.P."/>
            <person name="Shinohara A."/>
            <person name="Yoshida Y."/>
            <person name="Fujiwara M."/>
            <person name="Mori M."/>
            <person name="Tomita M."/>
            <person name="Arakawa K."/>
        </authorList>
    </citation>
    <scope>NUCLEOTIDE SEQUENCE [LARGE SCALE GENOMIC DNA]</scope>
</reference>
<dbReference type="Proteomes" id="UP000499080">
    <property type="component" value="Unassembled WGS sequence"/>
</dbReference>
<evidence type="ECO:0000313" key="2">
    <source>
        <dbReference type="Proteomes" id="UP000499080"/>
    </source>
</evidence>
<dbReference type="EMBL" id="BGPR01007699">
    <property type="protein sequence ID" value="GBN28846.1"/>
    <property type="molecule type" value="Genomic_DNA"/>
</dbReference>
<accession>A0A4Y2MTA3</accession>